<name>A0AAE1EDQ3_9GAST</name>
<proteinExistence type="predicted"/>
<sequence length="70" mass="7652">MSKVDILPGIVIVSVSVRKVKATTMFAPQAMQNVMELQTPRAQYGKISELMVQGIGPKPGDKLGKQRHMS</sequence>
<dbReference type="Proteomes" id="UP001283361">
    <property type="component" value="Unassembled WGS sequence"/>
</dbReference>
<gene>
    <name evidence="1" type="ORF">RRG08_067340</name>
</gene>
<dbReference type="EMBL" id="JAWDGP010000179">
    <property type="protein sequence ID" value="KAK3803162.1"/>
    <property type="molecule type" value="Genomic_DNA"/>
</dbReference>
<organism evidence="1 2">
    <name type="scientific">Elysia crispata</name>
    <name type="common">lettuce slug</name>
    <dbReference type="NCBI Taxonomy" id="231223"/>
    <lineage>
        <taxon>Eukaryota</taxon>
        <taxon>Metazoa</taxon>
        <taxon>Spiralia</taxon>
        <taxon>Lophotrochozoa</taxon>
        <taxon>Mollusca</taxon>
        <taxon>Gastropoda</taxon>
        <taxon>Heterobranchia</taxon>
        <taxon>Euthyneura</taxon>
        <taxon>Panpulmonata</taxon>
        <taxon>Sacoglossa</taxon>
        <taxon>Placobranchoidea</taxon>
        <taxon>Plakobranchidae</taxon>
        <taxon>Elysia</taxon>
    </lineage>
</organism>
<reference evidence="1" key="1">
    <citation type="journal article" date="2023" name="G3 (Bethesda)">
        <title>A reference genome for the long-term kleptoplast-retaining sea slug Elysia crispata morphotype clarki.</title>
        <authorList>
            <person name="Eastman K.E."/>
            <person name="Pendleton A.L."/>
            <person name="Shaikh M.A."/>
            <person name="Suttiyut T."/>
            <person name="Ogas R."/>
            <person name="Tomko P."/>
            <person name="Gavelis G."/>
            <person name="Widhalm J.R."/>
            <person name="Wisecaver J.H."/>
        </authorList>
    </citation>
    <scope>NUCLEOTIDE SEQUENCE</scope>
    <source>
        <strain evidence="1">ECLA1</strain>
    </source>
</reference>
<evidence type="ECO:0000313" key="2">
    <source>
        <dbReference type="Proteomes" id="UP001283361"/>
    </source>
</evidence>
<evidence type="ECO:0000313" key="1">
    <source>
        <dbReference type="EMBL" id="KAK3803162.1"/>
    </source>
</evidence>
<comment type="caution">
    <text evidence="1">The sequence shown here is derived from an EMBL/GenBank/DDBJ whole genome shotgun (WGS) entry which is preliminary data.</text>
</comment>
<protein>
    <submittedName>
        <fullName evidence="1">Uncharacterized protein</fullName>
    </submittedName>
</protein>
<dbReference type="AlphaFoldDB" id="A0AAE1EDQ3"/>
<keyword evidence="2" id="KW-1185">Reference proteome</keyword>
<accession>A0AAE1EDQ3</accession>